<evidence type="ECO:0000313" key="4">
    <source>
        <dbReference type="Proteomes" id="UP000000745"/>
    </source>
</evidence>
<protein>
    <recommendedName>
        <fullName evidence="5">PrpF protein</fullName>
    </recommendedName>
</protein>
<dbReference type="PANTHER" id="PTHR43709">
    <property type="entry name" value="ACONITATE ISOMERASE-RELATED"/>
    <property type="match status" value="1"/>
</dbReference>
<evidence type="ECO:0000256" key="1">
    <source>
        <dbReference type="ARBA" id="ARBA00007673"/>
    </source>
</evidence>
<dbReference type="PANTHER" id="PTHR43709:SF2">
    <property type="entry name" value="DUF453 DOMAIN PROTEIN (AFU_ORTHOLOGUE AFUA_6G00360)"/>
    <property type="match status" value="1"/>
</dbReference>
<keyword evidence="2" id="KW-0413">Isomerase</keyword>
<accession>B7LU20</accession>
<gene>
    <name evidence="3" type="ordered locus">EFER_3666</name>
</gene>
<proteinExistence type="inferred from homology"/>
<reference evidence="4" key="1">
    <citation type="journal article" date="2009" name="PLoS Genet.">
        <title>Organised genome dynamics in the Escherichia coli species results in highly diverse adaptive paths.</title>
        <authorList>
            <person name="Touchon M."/>
            <person name="Hoede C."/>
            <person name="Tenaillon O."/>
            <person name="Barbe V."/>
            <person name="Baeriswyl S."/>
            <person name="Bidet P."/>
            <person name="Bingen E."/>
            <person name="Bonacorsi S."/>
            <person name="Bouchier C."/>
            <person name="Bouvet O."/>
            <person name="Calteau A."/>
            <person name="Chiapello H."/>
            <person name="Clermont O."/>
            <person name="Cruveiller S."/>
            <person name="Danchin A."/>
            <person name="Diard M."/>
            <person name="Dossat C."/>
            <person name="Karoui M.E."/>
            <person name="Frapy E."/>
            <person name="Garry L."/>
            <person name="Ghigo J.M."/>
            <person name="Gilles A.M."/>
            <person name="Johnson J."/>
            <person name="Le Bouguenec C."/>
            <person name="Lescat M."/>
            <person name="Mangenot S."/>
            <person name="Martinez-Jehanne V."/>
            <person name="Matic I."/>
            <person name="Nassif X."/>
            <person name="Oztas S."/>
            <person name="Petit M.A."/>
            <person name="Pichon C."/>
            <person name="Rouy Z."/>
            <person name="Ruf C.S."/>
            <person name="Schneider D."/>
            <person name="Tourret J."/>
            <person name="Vacherie B."/>
            <person name="Vallenet D."/>
            <person name="Medigue C."/>
            <person name="Rocha E.P.C."/>
            <person name="Denamur E."/>
        </authorList>
    </citation>
    <scope>NUCLEOTIDE SEQUENCE [LARGE SCALE GENOMIC DNA]</scope>
    <source>
        <strain evidence="4">ATCC 35469 / DSM 13698 / BCRC 15582 / CCUG 18766 / IAM 14443 / JCM 21226 / LMG 7866 / NBRC 102419 / NCTC 12128 / CDC 0568-73</strain>
    </source>
</reference>
<dbReference type="InterPro" id="IPR007400">
    <property type="entry name" value="PrpF-like"/>
</dbReference>
<comment type="similarity">
    <text evidence="1">Belongs to the PrpF family.</text>
</comment>
<evidence type="ECO:0000313" key="3">
    <source>
        <dbReference type="EMBL" id="CAQ91128.1"/>
    </source>
</evidence>
<evidence type="ECO:0008006" key="5">
    <source>
        <dbReference type="Google" id="ProtNLM"/>
    </source>
</evidence>
<organism evidence="3 4">
    <name type="scientific">Escherichia fergusonii (strain ATCC 35469 / DSM 13698 / CCUG 18766 / IAM 14443 / JCM 21226 / LMG 7866 / NBRC 102419 / NCTC 12128 / CDC 0568-73)</name>
    <dbReference type="NCBI Taxonomy" id="585054"/>
    <lineage>
        <taxon>Bacteria</taxon>
        <taxon>Pseudomonadati</taxon>
        <taxon>Pseudomonadota</taxon>
        <taxon>Gammaproteobacteria</taxon>
        <taxon>Enterobacterales</taxon>
        <taxon>Enterobacteriaceae</taxon>
        <taxon>Escherichia</taxon>
    </lineage>
</organism>
<keyword evidence="4" id="KW-1185">Reference proteome</keyword>
<dbReference type="GO" id="GO:0016853">
    <property type="term" value="F:isomerase activity"/>
    <property type="evidence" value="ECO:0007669"/>
    <property type="project" value="UniProtKB-KW"/>
</dbReference>
<dbReference type="Proteomes" id="UP000000745">
    <property type="component" value="Chromosome"/>
</dbReference>
<dbReference type="SUPFAM" id="SSF54506">
    <property type="entry name" value="Diaminopimelate epimerase-like"/>
    <property type="match status" value="2"/>
</dbReference>
<sequence length="389" mass="41791">MRHPLSLYPGILMRKFKTVFMRGGTSKGCMFLKDFLPADRAQWDSIFLQVMGDPDPKQIDGMGGTVSSNNKIVIVWKSELPGVDVEYLVGQVIAGKSQVDYKSNCGNMTAAVGPFAIEEGLLPAIAPITTVRMLNHNTGKRIDITVPCENGGIALDGDCQIAGVDGTAPELKVNFLNPAGSKTGKLLPTGNTLDVLTIPGLGEIEATILDISNPMVLVRAEDLGLTGTELPEEINQNNAVCELLENIRGTAACMMGFANNLDDARENSPAVPKVGMVTVAKSYPHIANEHVDMQEMDICARVISVFKCHKACPLTSASAISVAAFLPGSLVQQIIPNRDWLQGVRIGHPSGVMKMYPSFAQEGDDIVIPGVAVQRTARRIMDGMVYIRS</sequence>
<dbReference type="AlphaFoldDB" id="B7LU20"/>
<dbReference type="Pfam" id="PF04303">
    <property type="entry name" value="PrpF"/>
    <property type="match status" value="1"/>
</dbReference>
<dbReference type="KEGG" id="efe:EFER_3666"/>
<dbReference type="Gene3D" id="3.10.310.10">
    <property type="entry name" value="Diaminopimelate Epimerase, Chain A, domain 1"/>
    <property type="match status" value="2"/>
</dbReference>
<name>B7LU20_ESCF3</name>
<dbReference type="EMBL" id="CU928158">
    <property type="protein sequence ID" value="CAQ91128.1"/>
    <property type="molecule type" value="Genomic_DNA"/>
</dbReference>
<evidence type="ECO:0000256" key="2">
    <source>
        <dbReference type="ARBA" id="ARBA00023235"/>
    </source>
</evidence>
<dbReference type="HOGENOM" id="CLU_026443_2_0_6"/>